<protein>
    <submittedName>
        <fullName evidence="4">Kelch-like protein diablo</fullName>
    </submittedName>
</protein>
<dbReference type="PANTHER" id="PTHR46344:SF27">
    <property type="entry name" value="KELCH REPEAT SUPERFAMILY PROTEIN"/>
    <property type="match status" value="1"/>
</dbReference>
<dbReference type="Gene3D" id="2.120.10.80">
    <property type="entry name" value="Kelch-type beta propeller"/>
    <property type="match status" value="1"/>
</dbReference>
<dbReference type="PANTHER" id="PTHR46344">
    <property type="entry name" value="OS02G0202900 PROTEIN"/>
    <property type="match status" value="1"/>
</dbReference>
<keyword evidence="1" id="KW-0880">Kelch repeat</keyword>
<dbReference type="Pfam" id="PF01344">
    <property type="entry name" value="Kelch_1"/>
    <property type="match status" value="1"/>
</dbReference>
<organism evidence="3 4">
    <name type="scientific">Diaphorina citri</name>
    <name type="common">Asian citrus psyllid</name>
    <dbReference type="NCBI Taxonomy" id="121845"/>
    <lineage>
        <taxon>Eukaryota</taxon>
        <taxon>Metazoa</taxon>
        <taxon>Ecdysozoa</taxon>
        <taxon>Arthropoda</taxon>
        <taxon>Hexapoda</taxon>
        <taxon>Insecta</taxon>
        <taxon>Pterygota</taxon>
        <taxon>Neoptera</taxon>
        <taxon>Paraneoptera</taxon>
        <taxon>Hemiptera</taxon>
        <taxon>Sternorrhyncha</taxon>
        <taxon>Psylloidea</taxon>
        <taxon>Psyllidae</taxon>
        <taxon>Diaphorininae</taxon>
        <taxon>Diaphorina</taxon>
    </lineage>
</organism>
<dbReference type="InterPro" id="IPR006652">
    <property type="entry name" value="Kelch_1"/>
</dbReference>
<evidence type="ECO:0000256" key="2">
    <source>
        <dbReference type="ARBA" id="ARBA00022737"/>
    </source>
</evidence>
<proteinExistence type="predicted"/>
<dbReference type="AlphaFoldDB" id="A0A3Q0JQL2"/>
<evidence type="ECO:0000313" key="4">
    <source>
        <dbReference type="RefSeq" id="XP_026689130.1"/>
    </source>
</evidence>
<dbReference type="SUPFAM" id="SSF117281">
    <property type="entry name" value="Kelch motif"/>
    <property type="match status" value="1"/>
</dbReference>
<accession>A0A3Q0JQL2</accession>
<dbReference type="RefSeq" id="XP_026689130.1">
    <property type="nucleotide sequence ID" value="XM_026833329.1"/>
</dbReference>
<dbReference type="PaxDb" id="121845-A0A3Q0JQL2"/>
<sequence>MAPMSTRRKHLGCAVFNNVIYAVGGRDDSMELSSAEKYNPHTNTWLPIVAMTSRRSGVSSTFSVCHHLHLTYNFPGLEVGTYLLKTGLEFRPKTSKPNINLLRYVPTISPGKL</sequence>
<dbReference type="SMART" id="SM00612">
    <property type="entry name" value="Kelch"/>
    <property type="match status" value="1"/>
</dbReference>
<dbReference type="KEGG" id="dci:103524204"/>
<dbReference type="InterPro" id="IPR015915">
    <property type="entry name" value="Kelch-typ_b-propeller"/>
</dbReference>
<reference evidence="4" key="1">
    <citation type="submission" date="2025-08" db="UniProtKB">
        <authorList>
            <consortium name="RefSeq"/>
        </authorList>
    </citation>
    <scope>IDENTIFICATION</scope>
</reference>
<dbReference type="STRING" id="121845.A0A3Q0JQL2"/>
<evidence type="ECO:0000313" key="3">
    <source>
        <dbReference type="Proteomes" id="UP000079169"/>
    </source>
</evidence>
<name>A0A3Q0JQL2_DIACI</name>
<keyword evidence="2" id="KW-0677">Repeat</keyword>
<dbReference type="Proteomes" id="UP000079169">
    <property type="component" value="Unplaced"/>
</dbReference>
<gene>
    <name evidence="4" type="primary">LOC103524204</name>
</gene>
<keyword evidence="3" id="KW-1185">Reference proteome</keyword>
<dbReference type="GeneID" id="103524204"/>
<evidence type="ECO:0000256" key="1">
    <source>
        <dbReference type="ARBA" id="ARBA00022441"/>
    </source>
</evidence>